<sequence length="293" mass="30627">MKKLRGGLVAATVVVLGLSTVPATAGTAQPGQPGTAQVCPEIVVLAARGSEQNDHLEPTSYSPDSPWVSNGYEAENIRAFLHYAEARHREQAGTSLLADVQVIGLDDSVYPARLPVPALAERGENLDMSQAGSRVGEILRQTPAHVIAQDAVGGLLGGLESGITGTMGYVDAWETRTGCSPGYILIGFSQGAVVLIPQEPWLKERGQLIASLYLGNPLHPVVGAGPSRSDSLSYCIDGDFACNLNSSTGQTALANGGGVHDEYFGAVDGQQREGDGEVADRFAGWITGYNPQA</sequence>
<evidence type="ECO:0000256" key="1">
    <source>
        <dbReference type="SAM" id="SignalP"/>
    </source>
</evidence>
<name>A0A430HX75_9CORY</name>
<feature type="chain" id="PRO_5039168544" description="Cutinase family protein" evidence="1">
    <location>
        <begin position="26"/>
        <end position="293"/>
    </location>
</feature>
<comment type="caution">
    <text evidence="2">The sequence shown here is derived from an EMBL/GenBank/DDBJ whole genome shotgun (WGS) entry which is preliminary data.</text>
</comment>
<dbReference type="AlphaFoldDB" id="A0A430HX75"/>
<feature type="signal peptide" evidence="1">
    <location>
        <begin position="1"/>
        <end position="25"/>
    </location>
</feature>
<accession>A0A430HX75</accession>
<evidence type="ECO:0000313" key="2">
    <source>
        <dbReference type="EMBL" id="RSZ62352.1"/>
    </source>
</evidence>
<dbReference type="RefSeq" id="WP_126121081.1">
    <property type="nucleotide sequence ID" value="NZ_RXHJ01000011.1"/>
</dbReference>
<dbReference type="Proteomes" id="UP000274907">
    <property type="component" value="Unassembled WGS sequence"/>
</dbReference>
<dbReference type="EMBL" id="RXHJ01000011">
    <property type="protein sequence ID" value="RSZ62352.1"/>
    <property type="molecule type" value="Genomic_DNA"/>
</dbReference>
<dbReference type="Gene3D" id="3.40.50.1820">
    <property type="entry name" value="alpha/beta hydrolase"/>
    <property type="match status" value="1"/>
</dbReference>
<keyword evidence="3" id="KW-1185">Reference proteome</keyword>
<evidence type="ECO:0008006" key="4">
    <source>
        <dbReference type="Google" id="ProtNLM"/>
    </source>
</evidence>
<dbReference type="OrthoDB" id="4457739at2"/>
<reference evidence="2 3" key="1">
    <citation type="submission" date="2018-12" db="EMBL/GenBank/DDBJ databases">
        <title>YIM 101343 draft genome.</title>
        <authorList>
            <person name="Chen X."/>
        </authorList>
    </citation>
    <scope>NUCLEOTIDE SEQUENCE [LARGE SCALE GENOMIC DNA]</scope>
    <source>
        <strain evidence="2 3">YIM 101343</strain>
    </source>
</reference>
<dbReference type="InterPro" id="IPR029058">
    <property type="entry name" value="AB_hydrolase_fold"/>
</dbReference>
<organism evidence="2 3">
    <name type="scientific">Corynebacterium hylobatis</name>
    <dbReference type="NCBI Taxonomy" id="1859290"/>
    <lineage>
        <taxon>Bacteria</taxon>
        <taxon>Bacillati</taxon>
        <taxon>Actinomycetota</taxon>
        <taxon>Actinomycetes</taxon>
        <taxon>Mycobacteriales</taxon>
        <taxon>Corynebacteriaceae</taxon>
        <taxon>Corynebacterium</taxon>
    </lineage>
</organism>
<gene>
    <name evidence="2" type="ORF">EAH68_09410</name>
</gene>
<proteinExistence type="predicted"/>
<keyword evidence="1" id="KW-0732">Signal</keyword>
<protein>
    <recommendedName>
        <fullName evidence="4">Cutinase family protein</fullName>
    </recommendedName>
</protein>
<dbReference type="SUPFAM" id="SSF53474">
    <property type="entry name" value="alpha/beta-Hydrolases"/>
    <property type="match status" value="1"/>
</dbReference>
<evidence type="ECO:0000313" key="3">
    <source>
        <dbReference type="Proteomes" id="UP000274907"/>
    </source>
</evidence>